<dbReference type="KEGG" id="bwa:HLV38_04090"/>
<evidence type="ECO:0000313" key="2">
    <source>
        <dbReference type="EMBL" id="QKF07389.1"/>
    </source>
</evidence>
<dbReference type="EMBL" id="CP053716">
    <property type="protein sequence ID" value="QKF07389.1"/>
    <property type="molecule type" value="Genomic_DNA"/>
</dbReference>
<dbReference type="RefSeq" id="WP_173164498.1">
    <property type="nucleotide sequence ID" value="NZ_CP053716.1"/>
</dbReference>
<sequence>MNRSMIIGYAVTALAIVALCVLWANHVLPNELYPVGFAAVLVGYFMWVRKRNDRA</sequence>
<organism evidence="2 3">
    <name type="scientific">Berryella wangjianweii</name>
    <dbReference type="NCBI Taxonomy" id="2734634"/>
    <lineage>
        <taxon>Bacteria</taxon>
        <taxon>Bacillati</taxon>
        <taxon>Actinomycetota</taxon>
        <taxon>Coriobacteriia</taxon>
        <taxon>Eggerthellales</taxon>
        <taxon>Eggerthellaceae</taxon>
        <taxon>Berryella</taxon>
    </lineage>
</organism>
<proteinExistence type="predicted"/>
<feature type="transmembrane region" description="Helical" evidence="1">
    <location>
        <begin position="32"/>
        <end position="48"/>
    </location>
</feature>
<dbReference type="AlphaFoldDB" id="A0A6M8J7I9"/>
<feature type="transmembrane region" description="Helical" evidence="1">
    <location>
        <begin position="7"/>
        <end position="26"/>
    </location>
</feature>
<accession>A0A6M8J7I9</accession>
<keyword evidence="3" id="KW-1185">Reference proteome</keyword>
<keyword evidence="1" id="KW-0472">Membrane</keyword>
<reference evidence="3" key="1">
    <citation type="submission" date="2020-05" db="EMBL/GenBank/DDBJ databases">
        <title>Novel species in genus Nocardioides.</title>
        <authorList>
            <person name="Zhang G."/>
        </authorList>
    </citation>
    <scope>NUCLEOTIDE SEQUENCE [LARGE SCALE GENOMIC DNA]</scope>
    <source>
        <strain evidence="3">zg-1050</strain>
    </source>
</reference>
<evidence type="ECO:0000256" key="1">
    <source>
        <dbReference type="SAM" id="Phobius"/>
    </source>
</evidence>
<protein>
    <submittedName>
        <fullName evidence="2">Uncharacterized protein</fullName>
    </submittedName>
</protein>
<name>A0A6M8J7I9_9ACTN</name>
<keyword evidence="1" id="KW-0812">Transmembrane</keyword>
<keyword evidence="1" id="KW-1133">Transmembrane helix</keyword>
<evidence type="ECO:0000313" key="3">
    <source>
        <dbReference type="Proteomes" id="UP000503297"/>
    </source>
</evidence>
<dbReference type="Proteomes" id="UP000503297">
    <property type="component" value="Chromosome"/>
</dbReference>
<gene>
    <name evidence="2" type="ORF">HLV38_04090</name>
</gene>